<dbReference type="GO" id="GO:0043161">
    <property type="term" value="P:proteasome-mediated ubiquitin-dependent protein catabolic process"/>
    <property type="evidence" value="ECO:0007669"/>
    <property type="project" value="TreeGrafter"/>
</dbReference>
<dbReference type="PANTHER" id="PTHR22763">
    <property type="entry name" value="RING ZINC FINGER PROTEIN"/>
    <property type="match status" value="1"/>
</dbReference>
<keyword evidence="7" id="KW-0479">Metal-binding</keyword>
<keyword evidence="19" id="KW-1185">Reference proteome</keyword>
<keyword evidence="5" id="KW-0808">Transferase</keyword>
<evidence type="ECO:0000259" key="17">
    <source>
        <dbReference type="PROSITE" id="PS50089"/>
    </source>
</evidence>
<evidence type="ECO:0000256" key="3">
    <source>
        <dbReference type="ARBA" id="ARBA00004906"/>
    </source>
</evidence>
<dbReference type="VEuPathDB" id="PlasmoDB:PmUG01_08044100"/>
<evidence type="ECO:0000256" key="4">
    <source>
        <dbReference type="ARBA" id="ARBA00012483"/>
    </source>
</evidence>
<comment type="catalytic activity">
    <reaction evidence="1">
        <text>S-ubiquitinyl-[E2 ubiquitin-conjugating enzyme]-L-cysteine + [acceptor protein]-L-lysine = [E2 ubiquitin-conjugating enzyme]-L-cysteine + N(6)-ubiquitinyl-[acceptor protein]-L-lysine.</text>
        <dbReference type="EC" id="2.3.2.27"/>
    </reaction>
</comment>
<evidence type="ECO:0000256" key="2">
    <source>
        <dbReference type="ARBA" id="ARBA00004127"/>
    </source>
</evidence>
<feature type="compositionally biased region" description="Polar residues" evidence="15">
    <location>
        <begin position="344"/>
        <end position="355"/>
    </location>
</feature>
<dbReference type="InterPro" id="IPR001841">
    <property type="entry name" value="Znf_RING"/>
</dbReference>
<keyword evidence="13 16" id="KW-0472">Membrane</keyword>
<feature type="compositionally biased region" description="Basic and acidic residues" evidence="15">
    <location>
        <begin position="383"/>
        <end position="394"/>
    </location>
</feature>
<evidence type="ECO:0000256" key="7">
    <source>
        <dbReference type="ARBA" id="ARBA00022723"/>
    </source>
</evidence>
<dbReference type="EMBL" id="LT594629">
    <property type="protein sequence ID" value="SCN12314.1"/>
    <property type="molecule type" value="Genomic_DNA"/>
</dbReference>
<sequence length="773" mass="89641">MNSNSEQRGPPDEGEERNGIFLYNNETNNEGESCNILCLFLFFISLFFIMIMTADNAVQQSSEYDNSSNANIHGEESSILNNYNDSKMMNDVYENVLIQSLNFKGHYKIRSSDMSEKYGTEKWDRNDLENKEMHNEKKKQSFLSDGGDFEAKMITLKLALHNVTKVFVFFHFDPYNSVSSNNEEDKLKYGVTGNKKKDYQNSEKRKGIKKKKYEFLGLTGININRKNNFIFNGTGYNISTFCQSKEEKCLCNYTININQNVNMYESTSLRELEESYLYSLKNYLMNEPEYYNEYISSDYYQQYEKYLNHIEQYYNDNIIKREASDYSATPPPIGTNIHGDVNKNGETNVSKTNNEPVLGAPLGASLEIPLKEPLEVPPLSTTTDDRFDSVRTGDAHAGGEANIKEGTATRSPGAEDGSDGEGKEKDTSNSAGKRKANYDGYILSNNCNIFISFEGEDIDKRFSSAKVINFSILFNIKSLIELGLFWSQIGYNENMRNMAKTSLISICLNSFIEIFESLLLLYEVMLSKLLLIHFIIMVLLKFLLFTLMEVRYILIIWKANHQQDINDGWEQMQRKLSILYKYYYGSILLVIILFYYVFPFCPYVLLVLYLCWFPQILLDIWKGQRNSVNLKFVFSLSLCRLFLPIYIYLYPYNIFQLDVFAQVIDTSNTTFSILLIILMITQLILMFLQRKYGPRYFVNTDILPHVHNYYKTIDANFEAGIPECVICMYDIVLKDNKYCVTPCYHIFHENCLQQWMNVKLECPTCRGALPNFP</sequence>
<proteinExistence type="predicted"/>
<keyword evidence="6 16" id="KW-0812">Transmembrane</keyword>
<evidence type="ECO:0000256" key="5">
    <source>
        <dbReference type="ARBA" id="ARBA00022679"/>
    </source>
</evidence>
<evidence type="ECO:0000256" key="9">
    <source>
        <dbReference type="ARBA" id="ARBA00022771"/>
    </source>
</evidence>
<keyword evidence="11" id="KW-0862">Zinc</keyword>
<name>A0A1D3PB90_PLAMA</name>
<organism evidence="18 19">
    <name type="scientific">Plasmodium malariae</name>
    <dbReference type="NCBI Taxonomy" id="5858"/>
    <lineage>
        <taxon>Eukaryota</taxon>
        <taxon>Sar</taxon>
        <taxon>Alveolata</taxon>
        <taxon>Apicomplexa</taxon>
        <taxon>Aconoidasida</taxon>
        <taxon>Haemosporida</taxon>
        <taxon>Plasmodiidae</taxon>
        <taxon>Plasmodium</taxon>
        <taxon>Plasmodium (Plasmodium)</taxon>
    </lineage>
</organism>
<dbReference type="Pfam" id="PF13639">
    <property type="entry name" value="zf-RING_2"/>
    <property type="match status" value="1"/>
</dbReference>
<keyword evidence="8" id="KW-0732">Signal</keyword>
<dbReference type="OrthoDB" id="9984778at2759"/>
<evidence type="ECO:0000256" key="13">
    <source>
        <dbReference type="ARBA" id="ARBA00023136"/>
    </source>
</evidence>
<evidence type="ECO:0000313" key="18">
    <source>
        <dbReference type="EMBL" id="SCN12314.1"/>
    </source>
</evidence>
<reference evidence="18 19" key="1">
    <citation type="submission" date="2016-06" db="EMBL/GenBank/DDBJ databases">
        <authorList>
            <consortium name="Pathogen Informatics"/>
        </authorList>
    </citation>
    <scope>NUCLEOTIDE SEQUENCE [LARGE SCALE GENOMIC DNA]</scope>
</reference>
<dbReference type="SUPFAM" id="SSF57850">
    <property type="entry name" value="RING/U-box"/>
    <property type="match status" value="1"/>
</dbReference>
<comment type="pathway">
    <text evidence="3">Protein modification; protein ubiquitination.</text>
</comment>
<dbReference type="Pfam" id="PF11145">
    <property type="entry name" value="DUF2921"/>
    <property type="match status" value="1"/>
</dbReference>
<dbReference type="RefSeq" id="XP_028861285.1">
    <property type="nucleotide sequence ID" value="XM_029004614.1"/>
</dbReference>
<dbReference type="CDD" id="cd23117">
    <property type="entry name" value="RING-H2_TUL1-like"/>
    <property type="match status" value="1"/>
</dbReference>
<dbReference type="SMART" id="SM00184">
    <property type="entry name" value="RING"/>
    <property type="match status" value="1"/>
</dbReference>
<evidence type="ECO:0000256" key="11">
    <source>
        <dbReference type="ARBA" id="ARBA00022833"/>
    </source>
</evidence>
<dbReference type="EC" id="2.3.2.27" evidence="4"/>
<evidence type="ECO:0000256" key="15">
    <source>
        <dbReference type="SAM" id="MobiDB-lite"/>
    </source>
</evidence>
<feature type="transmembrane region" description="Helical" evidence="16">
    <location>
        <begin position="603"/>
        <end position="621"/>
    </location>
</feature>
<dbReference type="KEGG" id="pmal:PMUG01_08044100"/>
<comment type="subcellular location">
    <subcellularLocation>
        <location evidence="2">Endomembrane system</location>
        <topology evidence="2">Multi-pass membrane protein</topology>
    </subcellularLocation>
</comment>
<feature type="transmembrane region" description="Helical" evidence="16">
    <location>
        <begin position="628"/>
        <end position="649"/>
    </location>
</feature>
<dbReference type="PROSITE" id="PS50089">
    <property type="entry name" value="ZF_RING_2"/>
    <property type="match status" value="1"/>
</dbReference>
<evidence type="ECO:0000256" key="16">
    <source>
        <dbReference type="SAM" id="Phobius"/>
    </source>
</evidence>
<feature type="transmembrane region" description="Helical" evidence="16">
    <location>
        <begin position="669"/>
        <end position="688"/>
    </location>
</feature>
<evidence type="ECO:0000256" key="10">
    <source>
        <dbReference type="ARBA" id="ARBA00022786"/>
    </source>
</evidence>
<feature type="transmembrane region" description="Helical" evidence="16">
    <location>
        <begin position="578"/>
        <end position="597"/>
    </location>
</feature>
<dbReference type="OMA" id="RYILIIW"/>
<dbReference type="Gene3D" id="3.30.40.10">
    <property type="entry name" value="Zinc/RING finger domain, C3HC4 (zinc finger)"/>
    <property type="match status" value="1"/>
</dbReference>
<keyword evidence="10" id="KW-0833">Ubl conjugation pathway</keyword>
<keyword evidence="9 14" id="KW-0863">Zinc-finger</keyword>
<dbReference type="GO" id="GO:0012505">
    <property type="term" value="C:endomembrane system"/>
    <property type="evidence" value="ECO:0007669"/>
    <property type="project" value="UniProtKB-SubCell"/>
</dbReference>
<feature type="transmembrane region" description="Helical" evidence="16">
    <location>
        <begin position="34"/>
        <end position="54"/>
    </location>
</feature>
<protein>
    <recommendedName>
        <fullName evidence="4">RING-type E3 ubiquitin transferase</fullName>
        <ecNumber evidence="4">2.3.2.27</ecNumber>
    </recommendedName>
</protein>
<dbReference type="PANTHER" id="PTHR22763:SF162">
    <property type="entry name" value="TRANSMEMBRANE E3 UBIQUITIN-PROTEIN LIGASE 1"/>
    <property type="match status" value="1"/>
</dbReference>
<accession>A0A1D3PB90</accession>
<dbReference type="InterPro" id="IPR050731">
    <property type="entry name" value="HRD1_E3_ubiq-ligases"/>
</dbReference>
<evidence type="ECO:0000313" key="19">
    <source>
        <dbReference type="Proteomes" id="UP000219813"/>
    </source>
</evidence>
<evidence type="ECO:0000256" key="8">
    <source>
        <dbReference type="ARBA" id="ARBA00022729"/>
    </source>
</evidence>
<evidence type="ECO:0000256" key="12">
    <source>
        <dbReference type="ARBA" id="ARBA00022989"/>
    </source>
</evidence>
<evidence type="ECO:0000256" key="14">
    <source>
        <dbReference type="PROSITE-ProRule" id="PRU00175"/>
    </source>
</evidence>
<feature type="domain" description="RING-type" evidence="17">
    <location>
        <begin position="724"/>
        <end position="766"/>
    </location>
</feature>
<dbReference type="GO" id="GO:0061630">
    <property type="term" value="F:ubiquitin protein ligase activity"/>
    <property type="evidence" value="ECO:0007669"/>
    <property type="project" value="UniProtKB-EC"/>
</dbReference>
<dbReference type="InterPro" id="IPR013083">
    <property type="entry name" value="Znf_RING/FYVE/PHD"/>
</dbReference>
<feature type="region of interest" description="Disordered" evidence="15">
    <location>
        <begin position="325"/>
        <end position="432"/>
    </location>
</feature>
<feature type="transmembrane region" description="Helical" evidence="16">
    <location>
        <begin position="531"/>
        <end position="557"/>
    </location>
</feature>
<evidence type="ECO:0000256" key="1">
    <source>
        <dbReference type="ARBA" id="ARBA00000900"/>
    </source>
</evidence>
<dbReference type="GO" id="GO:0008270">
    <property type="term" value="F:zinc ion binding"/>
    <property type="evidence" value="ECO:0007669"/>
    <property type="project" value="UniProtKB-KW"/>
</dbReference>
<dbReference type="InterPro" id="IPR021319">
    <property type="entry name" value="DUF2921"/>
</dbReference>
<dbReference type="Proteomes" id="UP000219813">
    <property type="component" value="Chromosome 8"/>
</dbReference>
<dbReference type="GeneID" id="39868423"/>
<evidence type="ECO:0000256" key="6">
    <source>
        <dbReference type="ARBA" id="ARBA00022692"/>
    </source>
</evidence>
<gene>
    <name evidence="18" type="primary">PmUG01_08044100</name>
    <name evidence="18" type="ORF">PMUG01_08044100</name>
</gene>
<keyword evidence="12 16" id="KW-1133">Transmembrane helix</keyword>
<dbReference type="AlphaFoldDB" id="A0A1D3PB90"/>